<evidence type="ECO:0000259" key="4">
    <source>
        <dbReference type="PROSITE" id="PS51118"/>
    </source>
</evidence>
<dbReference type="InterPro" id="IPR002577">
    <property type="entry name" value="HTH_HxlR"/>
</dbReference>
<accession>I0WCZ4</accession>
<name>I0WCZ4_RHOOP</name>
<gene>
    <name evidence="5" type="ORF">W59_31299</name>
</gene>
<reference evidence="5 6" key="1">
    <citation type="journal article" date="2012" name="J. Bacteriol.">
        <title>Draft genome sequence of the nitrophenol-degrading actinomycete Rhodococcus imtechensis RKJ300.</title>
        <authorList>
            <person name="Vikram S."/>
            <person name="Kumar S."/>
            <person name="Subramanian S."/>
            <person name="Raghava G.P."/>
        </authorList>
    </citation>
    <scope>NUCLEOTIDE SEQUENCE [LARGE SCALE GENOMIC DNA]</scope>
    <source>
        <strain evidence="5 6">RKJ300</strain>
    </source>
</reference>
<comment type="caution">
    <text evidence="5">The sequence shown here is derived from an EMBL/GenBank/DDBJ whole genome shotgun (WGS) entry which is preliminary data.</text>
</comment>
<keyword evidence="2" id="KW-0238">DNA-binding</keyword>
<organism evidence="5 6">
    <name type="scientific">Rhodococcus opacus RKJ300 = JCM 13270</name>
    <dbReference type="NCBI Taxonomy" id="1165867"/>
    <lineage>
        <taxon>Bacteria</taxon>
        <taxon>Bacillati</taxon>
        <taxon>Actinomycetota</taxon>
        <taxon>Actinomycetes</taxon>
        <taxon>Mycobacteriales</taxon>
        <taxon>Nocardiaceae</taxon>
        <taxon>Rhodococcus</taxon>
    </lineage>
</organism>
<dbReference type="Gene3D" id="1.10.10.10">
    <property type="entry name" value="Winged helix-like DNA-binding domain superfamily/Winged helix DNA-binding domain"/>
    <property type="match status" value="1"/>
</dbReference>
<evidence type="ECO:0000313" key="5">
    <source>
        <dbReference type="EMBL" id="EID74260.1"/>
    </source>
</evidence>
<dbReference type="Pfam" id="PF01638">
    <property type="entry name" value="HxlR"/>
    <property type="match status" value="1"/>
</dbReference>
<dbReference type="PANTHER" id="PTHR33204">
    <property type="entry name" value="TRANSCRIPTIONAL REGULATOR, MARR FAMILY"/>
    <property type="match status" value="1"/>
</dbReference>
<dbReference type="InterPro" id="IPR036390">
    <property type="entry name" value="WH_DNA-bd_sf"/>
</dbReference>
<dbReference type="RefSeq" id="WP_007300525.1">
    <property type="nucleotide sequence ID" value="NZ_AJJH01000164.1"/>
</dbReference>
<evidence type="ECO:0000256" key="1">
    <source>
        <dbReference type="ARBA" id="ARBA00023015"/>
    </source>
</evidence>
<dbReference type="Gene3D" id="3.10.450.50">
    <property type="match status" value="1"/>
</dbReference>
<dbReference type="GO" id="GO:0003677">
    <property type="term" value="F:DNA binding"/>
    <property type="evidence" value="ECO:0007669"/>
    <property type="project" value="UniProtKB-KW"/>
</dbReference>
<dbReference type="PATRIC" id="fig|1165867.3.peg.6406"/>
<proteinExistence type="predicted"/>
<evidence type="ECO:0000256" key="3">
    <source>
        <dbReference type="ARBA" id="ARBA00023163"/>
    </source>
</evidence>
<protein>
    <submittedName>
        <fullName evidence="5">Transcriptional regulator</fullName>
    </submittedName>
</protein>
<dbReference type="InterPro" id="IPR036388">
    <property type="entry name" value="WH-like_DNA-bd_sf"/>
</dbReference>
<dbReference type="SUPFAM" id="SSF46785">
    <property type="entry name" value="Winged helix' DNA-binding domain"/>
    <property type="match status" value="1"/>
</dbReference>
<dbReference type="AlphaFoldDB" id="I0WCZ4"/>
<keyword evidence="3" id="KW-0804">Transcription</keyword>
<evidence type="ECO:0000256" key="2">
    <source>
        <dbReference type="ARBA" id="ARBA00023125"/>
    </source>
</evidence>
<dbReference type="PANTHER" id="PTHR33204:SF18">
    <property type="entry name" value="TRANSCRIPTIONAL REGULATORY PROTEIN"/>
    <property type="match status" value="1"/>
</dbReference>
<sequence>MSPSSATPARCSIARTLELLGDKRTLLIVREAFWGHSRFSEFTRSLGVASDVLTARLAMLVDEGILERRAYRQEGSRERQEYVLTEKGKQLHVVIGALGQFGRDHLPRPGSTSPEYSLWEMTGRNRGFMGTEPDGQPIHLTGTTVWNVRADGMLESNRVERNAWELHRRLTA</sequence>
<feature type="domain" description="HTH hxlR-type" evidence="4">
    <location>
        <begin position="11"/>
        <end position="110"/>
    </location>
</feature>
<keyword evidence="1" id="KW-0805">Transcription regulation</keyword>
<evidence type="ECO:0000313" key="6">
    <source>
        <dbReference type="Proteomes" id="UP000006447"/>
    </source>
</evidence>
<dbReference type="PROSITE" id="PS51118">
    <property type="entry name" value="HTH_HXLR"/>
    <property type="match status" value="1"/>
</dbReference>
<dbReference type="EMBL" id="AJJH01000164">
    <property type="protein sequence ID" value="EID74260.1"/>
    <property type="molecule type" value="Genomic_DNA"/>
</dbReference>
<dbReference type="Proteomes" id="UP000006447">
    <property type="component" value="Unassembled WGS sequence"/>
</dbReference>